<name>A0ABD3U5H9_9LAMI</name>
<proteinExistence type="predicted"/>
<evidence type="ECO:0000313" key="3">
    <source>
        <dbReference type="Proteomes" id="UP001634393"/>
    </source>
</evidence>
<keyword evidence="1" id="KW-1133">Transmembrane helix</keyword>
<evidence type="ECO:0000313" key="2">
    <source>
        <dbReference type="EMBL" id="KAL3844684.1"/>
    </source>
</evidence>
<evidence type="ECO:0000256" key="1">
    <source>
        <dbReference type="SAM" id="Phobius"/>
    </source>
</evidence>
<gene>
    <name evidence="2" type="ORF">ACJIZ3_002087</name>
</gene>
<dbReference type="Proteomes" id="UP001634393">
    <property type="component" value="Unassembled WGS sequence"/>
</dbReference>
<keyword evidence="1" id="KW-0812">Transmembrane</keyword>
<dbReference type="PANTHER" id="PTHR21477:SF12">
    <property type="entry name" value="PROTEIN PHLOEM PROTEIN 2-LIKE A10"/>
    <property type="match status" value="1"/>
</dbReference>
<accession>A0ABD3U5H9</accession>
<keyword evidence="1" id="KW-0472">Membrane</keyword>
<protein>
    <recommendedName>
        <fullName evidence="4">Protein PHLOEM PROTEIN 2-LIKE A10</fullName>
    </recommendedName>
</protein>
<sequence>MDLVLLKKGIEYTNRRRKWVLVLGALGLTGYGSYRIYNLPSVVKKRQRLLKILGALVSVAEMVSDSAEAIGIISKDLKEFMASDSDQIPQSLKQISKITKSNEFSESLSRITRALTVGILLGYQHEMSQKGGDSGSSDRVLDKLFSEAGTGFASVVVGSLARNLVMAFYTDDTTNCDDSSKSNKNVPMWVDVVCEDKCKELIGDCIRLFVSTAVSIYLDKTMNINTYDELFSGLTNPKNEAGVRDLLVSVCNGAVDTFLRTSHHVWTTNPTYSKIDFEDSFSSDEKAEIGTKLVSATLQAKKLVDKNQDSDGWLNKISSTLAVPRNRKFVLDMTGMVTFETIRSFLEFLLQKLSECVKRSVDVVHQEVVDRGVEAIRYASGRSSTVATICLTLCLHILNGPWILAPC</sequence>
<feature type="transmembrane region" description="Helical" evidence="1">
    <location>
        <begin position="20"/>
        <end position="37"/>
    </location>
</feature>
<dbReference type="PANTHER" id="PTHR21477">
    <property type="entry name" value="ZGC:172139"/>
    <property type="match status" value="1"/>
</dbReference>
<dbReference type="EMBL" id="JBJXBP010000002">
    <property type="protein sequence ID" value="KAL3844684.1"/>
    <property type="molecule type" value="Genomic_DNA"/>
</dbReference>
<reference evidence="2 3" key="1">
    <citation type="submission" date="2024-12" db="EMBL/GenBank/DDBJ databases">
        <title>The unique morphological basis and parallel evolutionary history of personate flowers in Penstemon.</title>
        <authorList>
            <person name="Depatie T.H."/>
            <person name="Wessinger C.A."/>
        </authorList>
    </citation>
    <scope>NUCLEOTIDE SEQUENCE [LARGE SCALE GENOMIC DNA]</scope>
    <source>
        <strain evidence="2">WTNN_2</strain>
        <tissue evidence="2">Leaf</tissue>
    </source>
</reference>
<keyword evidence="3" id="KW-1185">Reference proteome</keyword>
<dbReference type="InterPro" id="IPR019141">
    <property type="entry name" value="DUF2045"/>
</dbReference>
<evidence type="ECO:0008006" key="4">
    <source>
        <dbReference type="Google" id="ProtNLM"/>
    </source>
</evidence>
<dbReference type="AlphaFoldDB" id="A0ABD3U5H9"/>
<comment type="caution">
    <text evidence="2">The sequence shown here is derived from an EMBL/GenBank/DDBJ whole genome shotgun (WGS) entry which is preliminary data.</text>
</comment>
<organism evidence="2 3">
    <name type="scientific">Penstemon smallii</name>
    <dbReference type="NCBI Taxonomy" id="265156"/>
    <lineage>
        <taxon>Eukaryota</taxon>
        <taxon>Viridiplantae</taxon>
        <taxon>Streptophyta</taxon>
        <taxon>Embryophyta</taxon>
        <taxon>Tracheophyta</taxon>
        <taxon>Spermatophyta</taxon>
        <taxon>Magnoliopsida</taxon>
        <taxon>eudicotyledons</taxon>
        <taxon>Gunneridae</taxon>
        <taxon>Pentapetalae</taxon>
        <taxon>asterids</taxon>
        <taxon>lamiids</taxon>
        <taxon>Lamiales</taxon>
        <taxon>Plantaginaceae</taxon>
        <taxon>Cheloneae</taxon>
        <taxon>Penstemon</taxon>
    </lineage>
</organism>